<proteinExistence type="predicted"/>
<dbReference type="EMBL" id="RBNI01006138">
    <property type="protein sequence ID" value="RUP46223.1"/>
    <property type="molecule type" value="Genomic_DNA"/>
</dbReference>
<accession>A0A433D5Z6</accession>
<evidence type="ECO:0000313" key="1">
    <source>
        <dbReference type="EMBL" id="RUP46223.1"/>
    </source>
</evidence>
<organism evidence="1 2">
    <name type="scientific">Jimgerdemannia flammicorona</name>
    <dbReference type="NCBI Taxonomy" id="994334"/>
    <lineage>
        <taxon>Eukaryota</taxon>
        <taxon>Fungi</taxon>
        <taxon>Fungi incertae sedis</taxon>
        <taxon>Mucoromycota</taxon>
        <taxon>Mucoromycotina</taxon>
        <taxon>Endogonomycetes</taxon>
        <taxon>Endogonales</taxon>
        <taxon>Endogonaceae</taxon>
        <taxon>Jimgerdemannia</taxon>
    </lineage>
</organism>
<dbReference type="AlphaFoldDB" id="A0A433D5Z6"/>
<name>A0A433D5Z6_9FUNG</name>
<feature type="non-terminal residue" evidence="1">
    <location>
        <position position="1"/>
    </location>
</feature>
<keyword evidence="2" id="KW-1185">Reference proteome</keyword>
<gene>
    <name evidence="1" type="ORF">BC936DRAFT_147200</name>
</gene>
<reference evidence="1 2" key="1">
    <citation type="journal article" date="2018" name="New Phytol.">
        <title>Phylogenomics of Endogonaceae and evolution of mycorrhizas within Mucoromycota.</title>
        <authorList>
            <person name="Chang Y."/>
            <person name="Desiro A."/>
            <person name="Na H."/>
            <person name="Sandor L."/>
            <person name="Lipzen A."/>
            <person name="Clum A."/>
            <person name="Barry K."/>
            <person name="Grigoriev I.V."/>
            <person name="Martin F.M."/>
            <person name="Stajich J.E."/>
            <person name="Smith M.E."/>
            <person name="Bonito G."/>
            <person name="Spatafora J.W."/>
        </authorList>
    </citation>
    <scope>NUCLEOTIDE SEQUENCE [LARGE SCALE GENOMIC DNA]</scope>
    <source>
        <strain evidence="1 2">GMNB39</strain>
    </source>
</reference>
<comment type="caution">
    <text evidence="1">The sequence shown here is derived from an EMBL/GenBank/DDBJ whole genome shotgun (WGS) entry which is preliminary data.</text>
</comment>
<sequence length="111" mass="12011">SHTRKIKRLQPLYQTPHLVFPIQPQHKQTNKQTTECSLSLSYLFSSLLSSPSPPTSAVGMAPLVPQVSVAQMSGSAAKPTITVVRALATLSTVFVVSWFSRESLTVFINGG</sequence>
<dbReference type="Proteomes" id="UP000268093">
    <property type="component" value="Unassembled WGS sequence"/>
</dbReference>
<evidence type="ECO:0000313" key="2">
    <source>
        <dbReference type="Proteomes" id="UP000268093"/>
    </source>
</evidence>
<protein>
    <submittedName>
        <fullName evidence="1">Uncharacterized protein</fullName>
    </submittedName>
</protein>